<dbReference type="SMART" id="SM00360">
    <property type="entry name" value="RRM"/>
    <property type="match status" value="1"/>
</dbReference>
<dbReference type="PROSITE" id="PS50102">
    <property type="entry name" value="RRM"/>
    <property type="match status" value="1"/>
</dbReference>
<dbReference type="GO" id="GO:0071006">
    <property type="term" value="C:U2-type catalytic step 1 spliceosome"/>
    <property type="evidence" value="ECO:0007669"/>
    <property type="project" value="EnsemblFungi"/>
</dbReference>
<keyword evidence="10 15" id="KW-0694">RNA-binding</keyword>
<evidence type="ECO:0000256" key="3">
    <source>
        <dbReference type="ARBA" id="ARBA00011524"/>
    </source>
</evidence>
<dbReference type="GO" id="GO:0033120">
    <property type="term" value="P:positive regulation of RNA splicing"/>
    <property type="evidence" value="ECO:0007669"/>
    <property type="project" value="EnsemblFungi"/>
</dbReference>
<dbReference type="InterPro" id="IPR000504">
    <property type="entry name" value="RRM_dom"/>
</dbReference>
<dbReference type="InterPro" id="IPR032297">
    <property type="entry name" value="Torus"/>
</dbReference>
<dbReference type="FunFam" id="3.30.70.330:FF:000249">
    <property type="entry name" value="Pre-mRNA-splicing factor CWC2, variant"/>
    <property type="match status" value="1"/>
</dbReference>
<dbReference type="Pfam" id="PF16131">
    <property type="entry name" value="Torus"/>
    <property type="match status" value="1"/>
</dbReference>
<evidence type="ECO:0000259" key="19">
    <source>
        <dbReference type="PROSITE" id="PS50103"/>
    </source>
</evidence>
<feature type="domain" description="RRM" evidence="18">
    <location>
        <begin position="145"/>
        <end position="219"/>
    </location>
</feature>
<evidence type="ECO:0000256" key="6">
    <source>
        <dbReference type="ARBA" id="ARBA00022723"/>
    </source>
</evidence>
<evidence type="ECO:0000256" key="1">
    <source>
        <dbReference type="ARBA" id="ARBA00004123"/>
    </source>
</evidence>
<keyword evidence="6 16" id="KW-0479">Metal-binding</keyword>
<name>A3LNL2_PICST</name>
<dbReference type="InterPro" id="IPR000571">
    <property type="entry name" value="Znf_CCCH"/>
</dbReference>
<dbReference type="OMA" id="WYNKWSQ"/>
<dbReference type="GO" id="GO:0008270">
    <property type="term" value="F:zinc ion binding"/>
    <property type="evidence" value="ECO:0007669"/>
    <property type="project" value="UniProtKB-KW"/>
</dbReference>
<keyword evidence="8 16" id="KW-0863">Zinc-finger</keyword>
<evidence type="ECO:0000313" key="21">
    <source>
        <dbReference type="Proteomes" id="UP000002258"/>
    </source>
</evidence>
<organism evidence="20 21">
    <name type="scientific">Scheffersomyces stipitis (strain ATCC 58785 / CBS 6054 / NBRC 10063 / NRRL Y-11545)</name>
    <name type="common">Yeast</name>
    <name type="synonym">Pichia stipitis</name>
    <dbReference type="NCBI Taxonomy" id="322104"/>
    <lineage>
        <taxon>Eukaryota</taxon>
        <taxon>Fungi</taxon>
        <taxon>Dikarya</taxon>
        <taxon>Ascomycota</taxon>
        <taxon>Saccharomycotina</taxon>
        <taxon>Pichiomycetes</taxon>
        <taxon>Debaryomycetaceae</taxon>
        <taxon>Scheffersomyces</taxon>
    </lineage>
</organism>
<dbReference type="PANTHER" id="PTHR14089:SF2">
    <property type="entry name" value="PRE-MRNA-SPLICING FACTOR CWC2"/>
    <property type="match status" value="1"/>
</dbReference>
<dbReference type="InParanoid" id="A3LNL2"/>
<keyword evidence="11" id="KW-0508">mRNA splicing</keyword>
<dbReference type="Gene3D" id="3.30.70.330">
    <property type="match status" value="1"/>
</dbReference>
<dbReference type="GO" id="GO:0036002">
    <property type="term" value="F:pre-mRNA binding"/>
    <property type="evidence" value="ECO:0007669"/>
    <property type="project" value="EnsemblFungi"/>
</dbReference>
<dbReference type="GO" id="GO:0045787">
    <property type="term" value="P:positive regulation of cell cycle"/>
    <property type="evidence" value="ECO:0007669"/>
    <property type="project" value="EnsemblFungi"/>
</dbReference>
<dbReference type="Pfam" id="PF00076">
    <property type="entry name" value="RRM_1"/>
    <property type="match status" value="1"/>
</dbReference>
<comment type="subcellular location">
    <subcellularLocation>
        <location evidence="1">Nucleus</location>
    </subcellularLocation>
</comment>
<evidence type="ECO:0000256" key="15">
    <source>
        <dbReference type="PROSITE-ProRule" id="PRU00176"/>
    </source>
</evidence>
<dbReference type="STRING" id="322104.A3LNL2"/>
<feature type="domain" description="C3H1-type" evidence="19">
    <location>
        <begin position="82"/>
        <end position="109"/>
    </location>
</feature>
<evidence type="ECO:0000256" key="7">
    <source>
        <dbReference type="ARBA" id="ARBA00022728"/>
    </source>
</evidence>
<comment type="subunit">
    <text evidence="3">Associated with the spliceosome.</text>
</comment>
<evidence type="ECO:0000256" key="8">
    <source>
        <dbReference type="ARBA" id="ARBA00022771"/>
    </source>
</evidence>
<keyword evidence="13" id="KW-0131">Cell cycle</keyword>
<sequence>MSLKTRVKDVQASAEANAGGPARLQVDPDTIPDDDKPAQSGSVFNIWYLKWSGGGDSSSKSNYTKSKFRTNIKKDSGYTRARPGSSICLFFSRGCCYLGKKCPYYHRIPIDSDYFKPTQDCFGRDKTSEYRDDMDGVGSFNRSNRTLYVGGLNVTDKTESIVTKHFAEFGQIEKIRVLHGKSCAFITYRLESQAQFAKEAMQNQSLDANEVLNIRWANEDPNPQAQKQEKRRMEEIALETVKKLLAKVEDQKPKIKKQKVEVEEPEEEDVEEVEVDIKKIEPVPLSTSSSSPRNFFDNSTLDKLALSRINKKQLHEEKQKAVSALVGGYESSEDEE</sequence>
<evidence type="ECO:0000256" key="4">
    <source>
        <dbReference type="ARBA" id="ARBA00017295"/>
    </source>
</evidence>
<dbReference type="GO" id="GO:0017070">
    <property type="term" value="F:U6 snRNA binding"/>
    <property type="evidence" value="ECO:0007669"/>
    <property type="project" value="EnsemblFungi"/>
</dbReference>
<evidence type="ECO:0000256" key="10">
    <source>
        <dbReference type="ARBA" id="ARBA00022884"/>
    </source>
</evidence>
<evidence type="ECO:0000256" key="16">
    <source>
        <dbReference type="PROSITE-ProRule" id="PRU00723"/>
    </source>
</evidence>
<dbReference type="GeneID" id="4837141"/>
<dbReference type="GO" id="GO:0071007">
    <property type="term" value="C:U2-type catalytic step 2 spliceosome"/>
    <property type="evidence" value="ECO:0007669"/>
    <property type="project" value="EnsemblFungi"/>
</dbReference>
<dbReference type="GO" id="GO:0000974">
    <property type="term" value="C:Prp19 complex"/>
    <property type="evidence" value="ECO:0007669"/>
    <property type="project" value="EnsemblFungi"/>
</dbReference>
<keyword evidence="5" id="KW-0507">mRNA processing</keyword>
<keyword evidence="7" id="KW-0747">Spliceosome</keyword>
<dbReference type="HOGENOM" id="CLU_043308_0_1_1"/>
<dbReference type="Proteomes" id="UP000002258">
    <property type="component" value="Chromosome 2"/>
</dbReference>
<evidence type="ECO:0000256" key="17">
    <source>
        <dbReference type="SAM" id="MobiDB-lite"/>
    </source>
</evidence>
<dbReference type="PANTHER" id="PTHR14089">
    <property type="entry name" value="PRE-MRNA-SPLICING FACTOR RBM22"/>
    <property type="match status" value="1"/>
</dbReference>
<dbReference type="InterPro" id="IPR036855">
    <property type="entry name" value="Znf_CCCH_sf"/>
</dbReference>
<dbReference type="PROSITE" id="PS50103">
    <property type="entry name" value="ZF_C3H1"/>
    <property type="match status" value="1"/>
</dbReference>
<keyword evidence="12" id="KW-0539">Nucleus</keyword>
<evidence type="ECO:0000313" key="20">
    <source>
        <dbReference type="EMBL" id="ABN64876.2"/>
    </source>
</evidence>
<comment type="similarity">
    <text evidence="2">Belongs to the RRM CWC2 family.</text>
</comment>
<feature type="region of interest" description="Disordered" evidence="17">
    <location>
        <begin position="1"/>
        <end position="36"/>
    </location>
</feature>
<dbReference type="InterPro" id="IPR039171">
    <property type="entry name" value="Cwc2/Slt11"/>
</dbReference>
<dbReference type="FunCoup" id="A3LNL2">
    <property type="interactions" value="207"/>
</dbReference>
<reference evidence="20 21" key="1">
    <citation type="journal article" date="2007" name="Nat. Biotechnol.">
        <title>Genome sequence of the lignocellulose-bioconverting and xylose-fermenting yeast Pichia stipitis.</title>
        <authorList>
            <person name="Jeffries T.W."/>
            <person name="Grigoriev I.V."/>
            <person name="Grimwood J."/>
            <person name="Laplaza J.M."/>
            <person name="Aerts A."/>
            <person name="Salamov A."/>
            <person name="Schmutz J."/>
            <person name="Lindquist E."/>
            <person name="Dehal P."/>
            <person name="Shapiro H."/>
            <person name="Jin Y.S."/>
            <person name="Passoth V."/>
            <person name="Richardson P.M."/>
        </authorList>
    </citation>
    <scope>NUCLEOTIDE SEQUENCE [LARGE SCALE GENOMIC DNA]</scope>
    <source>
        <strain evidence="21">ATCC 58785 / CBS 6054 / NBRC 10063 / NRRL Y-11545</strain>
    </source>
</reference>
<gene>
    <name evidence="20" type="ORF">PICST_56179</name>
</gene>
<dbReference type="RefSeq" id="XP_001382905.2">
    <property type="nucleotide sequence ID" value="XM_001382868.1"/>
</dbReference>
<feature type="zinc finger region" description="C3H1-type" evidence="16">
    <location>
        <begin position="82"/>
        <end position="109"/>
    </location>
</feature>
<comment type="function">
    <text evidence="14">Involved in the first step of pre-mRNA splicing. Required for cell growth and cell cycle control. Plays a role in the levels of the U1, U4, U5 and U6 snRNAs and the maintenance of the U4/U6 snRNA complex. May provide the link between the 'nineteen complex' NTC spliceosome protein complex and the spliceosome through the U6 snRNA. Associates predominantly with U6 snRNAs in assembled active spliceosomes. Binds directly to the internal stem-loop (ISL) domain of the U6 snRNA and to the pre-mRNA intron near the 5' splice site during the activation and catalytic phases of the spliceosome cycle.</text>
</comment>
<evidence type="ECO:0000256" key="5">
    <source>
        <dbReference type="ARBA" id="ARBA00022664"/>
    </source>
</evidence>
<dbReference type="KEGG" id="pic:PICST_56179"/>
<dbReference type="CDD" id="cd12360">
    <property type="entry name" value="RRM_cwf2"/>
    <property type="match status" value="1"/>
</dbReference>
<dbReference type="InterPro" id="IPR012677">
    <property type="entry name" value="Nucleotide-bd_a/b_plait_sf"/>
</dbReference>
<dbReference type="AlphaFoldDB" id="A3LNL2"/>
<dbReference type="SUPFAM" id="SSF54928">
    <property type="entry name" value="RNA-binding domain, RBD"/>
    <property type="match status" value="1"/>
</dbReference>
<dbReference type="EMBL" id="CP000496">
    <property type="protein sequence ID" value="ABN64876.2"/>
    <property type="molecule type" value="Genomic_DNA"/>
</dbReference>
<evidence type="ECO:0000256" key="14">
    <source>
        <dbReference type="ARBA" id="ARBA00025224"/>
    </source>
</evidence>
<evidence type="ECO:0000256" key="13">
    <source>
        <dbReference type="ARBA" id="ARBA00023306"/>
    </source>
</evidence>
<protein>
    <recommendedName>
        <fullName evidence="4">Pre-mRNA-splicing factor CWC2</fullName>
    </recommendedName>
</protein>
<keyword evidence="21" id="KW-1185">Reference proteome</keyword>
<dbReference type="OrthoDB" id="10251848at2759"/>
<accession>A3LNL2</accession>
<dbReference type="SUPFAM" id="SSF90229">
    <property type="entry name" value="CCCH zinc finger"/>
    <property type="match status" value="1"/>
</dbReference>
<proteinExistence type="inferred from homology"/>
<evidence type="ECO:0000256" key="9">
    <source>
        <dbReference type="ARBA" id="ARBA00022833"/>
    </source>
</evidence>
<dbReference type="GO" id="GO:0000387">
    <property type="term" value="P:spliceosomal snRNP assembly"/>
    <property type="evidence" value="ECO:0007669"/>
    <property type="project" value="EnsemblFungi"/>
</dbReference>
<dbReference type="InterPro" id="IPR034181">
    <property type="entry name" value="Cwc2_RRM"/>
</dbReference>
<dbReference type="InterPro" id="IPR035979">
    <property type="entry name" value="RBD_domain_sf"/>
</dbReference>
<evidence type="ECO:0000256" key="11">
    <source>
        <dbReference type="ARBA" id="ARBA00023187"/>
    </source>
</evidence>
<dbReference type="eggNOG" id="KOG0118">
    <property type="taxonomic scope" value="Eukaryota"/>
</dbReference>
<dbReference type="GO" id="GO:0045292">
    <property type="term" value="P:mRNA cis splicing, via spliceosome"/>
    <property type="evidence" value="ECO:0007669"/>
    <property type="project" value="EnsemblFungi"/>
</dbReference>
<keyword evidence="9 16" id="KW-0862">Zinc</keyword>
<evidence type="ECO:0000256" key="2">
    <source>
        <dbReference type="ARBA" id="ARBA00008024"/>
    </source>
</evidence>
<evidence type="ECO:0000256" key="12">
    <source>
        <dbReference type="ARBA" id="ARBA00023242"/>
    </source>
</evidence>
<evidence type="ECO:0000259" key="18">
    <source>
        <dbReference type="PROSITE" id="PS50102"/>
    </source>
</evidence>